<keyword evidence="7" id="KW-0503">Monooxygenase</keyword>
<evidence type="ECO:0000256" key="5">
    <source>
        <dbReference type="ARBA" id="ARBA00023002"/>
    </source>
</evidence>
<dbReference type="EMBL" id="ML732188">
    <property type="protein sequence ID" value="KAB8075890.1"/>
    <property type="molecule type" value="Genomic_DNA"/>
</dbReference>
<dbReference type="GO" id="GO:0005506">
    <property type="term" value="F:iron ion binding"/>
    <property type="evidence" value="ECO:0007669"/>
    <property type="project" value="InterPro"/>
</dbReference>
<accession>A0A5N5X9E5</accession>
<evidence type="ECO:0000256" key="6">
    <source>
        <dbReference type="ARBA" id="ARBA00023004"/>
    </source>
</evidence>
<dbReference type="GO" id="GO:0016705">
    <property type="term" value="F:oxidoreductase activity, acting on paired donors, with incorporation or reduction of molecular oxygen"/>
    <property type="evidence" value="ECO:0007669"/>
    <property type="project" value="InterPro"/>
</dbReference>
<name>A0A5N5X9E5_9EURO</name>
<dbReference type="PRINTS" id="PR00463">
    <property type="entry name" value="EP450I"/>
</dbReference>
<comment type="cofactor">
    <cofactor evidence="1 8">
        <name>heme</name>
        <dbReference type="ChEBI" id="CHEBI:30413"/>
    </cofactor>
</comment>
<dbReference type="Proteomes" id="UP000326565">
    <property type="component" value="Unassembled WGS sequence"/>
</dbReference>
<evidence type="ECO:0000256" key="8">
    <source>
        <dbReference type="PIRSR" id="PIRSR602401-1"/>
    </source>
</evidence>
<keyword evidence="6 8" id="KW-0408">Iron</keyword>
<dbReference type="Gene3D" id="1.10.630.10">
    <property type="entry name" value="Cytochrome P450"/>
    <property type="match status" value="1"/>
</dbReference>
<dbReference type="GO" id="GO:0004497">
    <property type="term" value="F:monooxygenase activity"/>
    <property type="evidence" value="ECO:0007669"/>
    <property type="project" value="UniProtKB-KW"/>
</dbReference>
<dbReference type="AlphaFoldDB" id="A0A5N5X9E5"/>
<protein>
    <submittedName>
        <fullName evidence="9">Cytochrome P450</fullName>
    </submittedName>
</protein>
<evidence type="ECO:0000313" key="9">
    <source>
        <dbReference type="EMBL" id="KAB8075890.1"/>
    </source>
</evidence>
<feature type="binding site" description="axial binding residue" evidence="8">
    <location>
        <position position="451"/>
    </location>
    <ligand>
        <name>heme</name>
        <dbReference type="ChEBI" id="CHEBI:30413"/>
    </ligand>
    <ligandPart>
        <name>Fe</name>
        <dbReference type="ChEBI" id="CHEBI:18248"/>
    </ligandPart>
</feature>
<evidence type="ECO:0000256" key="1">
    <source>
        <dbReference type="ARBA" id="ARBA00001971"/>
    </source>
</evidence>
<dbReference type="PANTHER" id="PTHR24305:SF210">
    <property type="entry name" value="CYTOCHROME P450 MONOOXYGENASE ASQL-RELATED"/>
    <property type="match status" value="1"/>
</dbReference>
<organism evidence="9 10">
    <name type="scientific">Aspergillus leporis</name>
    <dbReference type="NCBI Taxonomy" id="41062"/>
    <lineage>
        <taxon>Eukaryota</taxon>
        <taxon>Fungi</taxon>
        <taxon>Dikarya</taxon>
        <taxon>Ascomycota</taxon>
        <taxon>Pezizomycotina</taxon>
        <taxon>Eurotiomycetes</taxon>
        <taxon>Eurotiomycetidae</taxon>
        <taxon>Eurotiales</taxon>
        <taxon>Aspergillaceae</taxon>
        <taxon>Aspergillus</taxon>
        <taxon>Aspergillus subgen. Circumdati</taxon>
    </lineage>
</organism>
<comment type="similarity">
    <text evidence="2">Belongs to the cytochrome P450 family.</text>
</comment>
<dbReference type="OrthoDB" id="1470350at2759"/>
<keyword evidence="10" id="KW-1185">Reference proteome</keyword>
<dbReference type="Pfam" id="PF00067">
    <property type="entry name" value="p450"/>
    <property type="match status" value="1"/>
</dbReference>
<proteinExistence type="inferred from homology"/>
<dbReference type="InterPro" id="IPR002401">
    <property type="entry name" value="Cyt_P450_E_grp-I"/>
</dbReference>
<evidence type="ECO:0000256" key="2">
    <source>
        <dbReference type="ARBA" id="ARBA00010617"/>
    </source>
</evidence>
<dbReference type="GO" id="GO:0020037">
    <property type="term" value="F:heme binding"/>
    <property type="evidence" value="ECO:0007669"/>
    <property type="project" value="InterPro"/>
</dbReference>
<evidence type="ECO:0000256" key="3">
    <source>
        <dbReference type="ARBA" id="ARBA00022617"/>
    </source>
</evidence>
<keyword evidence="5" id="KW-0560">Oxidoreductase</keyword>
<sequence>MMLFNTADSICWLSGAALLYLVLSTLLRAAYNLWLHPARHFPGPWPWAAFHVFKDLTCARGNIDARLCQLHAQYGPVVRISPDELSFVDQRAWRDIYARPNYLEKWPRFAFVNNKNDTPADIINSSHVDHARIRRQLSYAFSDKALREQEGLIRQYIDLLLAKLSDAAASGAPINMVKWYNLTTFDIVSDLAFGQSFSSLNKGEYHPWVAAVFKNIRAFNVVRSFATYPGAKLIIGLLSSSDLHEARKIHKEYSRTTVQNRLARGVLEERRDFISYTLKHKDEAGIGQAMSTGEIIRTASTLIMAGSETTATVLSGLTYFLAMNPDALSKVTHEVRSTFKSESEITFENASSRLPYLLACFDETLRMYPPVPFLSPRLTPPGVTHIAGHEVPGGMGVGVARLATTRNPTAFFESGRFHPERWLPSARKPGSPFYHDARDCFQSFLLGPGACLGRNLAYHEMRTIMSRILWRFDIEICAPSQHWLKGQRSYVIWDKPPLMCRLLPRVLY</sequence>
<dbReference type="InterPro" id="IPR036396">
    <property type="entry name" value="Cyt_P450_sf"/>
</dbReference>
<evidence type="ECO:0000256" key="4">
    <source>
        <dbReference type="ARBA" id="ARBA00022723"/>
    </source>
</evidence>
<dbReference type="PRINTS" id="PR00385">
    <property type="entry name" value="P450"/>
</dbReference>
<gene>
    <name evidence="9" type="ORF">BDV29DRAFT_101560</name>
</gene>
<keyword evidence="4 8" id="KW-0479">Metal-binding</keyword>
<keyword evidence="3 8" id="KW-0349">Heme</keyword>
<dbReference type="SUPFAM" id="SSF48264">
    <property type="entry name" value="Cytochrome P450"/>
    <property type="match status" value="1"/>
</dbReference>
<dbReference type="PANTHER" id="PTHR24305">
    <property type="entry name" value="CYTOCHROME P450"/>
    <property type="match status" value="1"/>
</dbReference>
<evidence type="ECO:0000313" key="10">
    <source>
        <dbReference type="Proteomes" id="UP000326565"/>
    </source>
</evidence>
<dbReference type="InterPro" id="IPR001128">
    <property type="entry name" value="Cyt_P450"/>
</dbReference>
<reference evidence="9 10" key="1">
    <citation type="submission" date="2019-04" db="EMBL/GenBank/DDBJ databases">
        <title>Friends and foes A comparative genomics study of 23 Aspergillus species from section Flavi.</title>
        <authorList>
            <consortium name="DOE Joint Genome Institute"/>
            <person name="Kjaerbolling I."/>
            <person name="Vesth T."/>
            <person name="Frisvad J.C."/>
            <person name="Nybo J.L."/>
            <person name="Theobald S."/>
            <person name="Kildgaard S."/>
            <person name="Isbrandt T."/>
            <person name="Kuo A."/>
            <person name="Sato A."/>
            <person name="Lyhne E.K."/>
            <person name="Kogle M.E."/>
            <person name="Wiebenga A."/>
            <person name="Kun R.S."/>
            <person name="Lubbers R.J."/>
            <person name="Makela M.R."/>
            <person name="Barry K."/>
            <person name="Chovatia M."/>
            <person name="Clum A."/>
            <person name="Daum C."/>
            <person name="Haridas S."/>
            <person name="He G."/>
            <person name="LaButti K."/>
            <person name="Lipzen A."/>
            <person name="Mondo S."/>
            <person name="Riley R."/>
            <person name="Salamov A."/>
            <person name="Simmons B.A."/>
            <person name="Magnuson J.K."/>
            <person name="Henrissat B."/>
            <person name="Mortensen U.H."/>
            <person name="Larsen T.O."/>
            <person name="Devries R.P."/>
            <person name="Grigoriev I.V."/>
            <person name="Machida M."/>
            <person name="Baker S.E."/>
            <person name="Andersen M.R."/>
        </authorList>
    </citation>
    <scope>NUCLEOTIDE SEQUENCE [LARGE SCALE GENOMIC DNA]</scope>
    <source>
        <strain evidence="9 10">CBS 151.66</strain>
    </source>
</reference>
<dbReference type="InterPro" id="IPR050121">
    <property type="entry name" value="Cytochrome_P450_monoxygenase"/>
</dbReference>
<evidence type="ECO:0000256" key="7">
    <source>
        <dbReference type="ARBA" id="ARBA00023033"/>
    </source>
</evidence>
<dbReference type="CDD" id="cd11058">
    <property type="entry name" value="CYP60B-like"/>
    <property type="match status" value="1"/>
</dbReference>